<dbReference type="EMBL" id="JAHJDP010000030">
    <property type="protein sequence ID" value="MBU2690384.1"/>
    <property type="molecule type" value="Genomic_DNA"/>
</dbReference>
<gene>
    <name evidence="1" type="ORF">KJ970_05605</name>
</gene>
<proteinExistence type="predicted"/>
<protein>
    <submittedName>
        <fullName evidence="1">Uncharacterized protein</fullName>
    </submittedName>
</protein>
<organism evidence="1 2">
    <name type="scientific">Eiseniibacteriota bacterium</name>
    <dbReference type="NCBI Taxonomy" id="2212470"/>
    <lineage>
        <taxon>Bacteria</taxon>
        <taxon>Candidatus Eiseniibacteriota</taxon>
    </lineage>
</organism>
<comment type="caution">
    <text evidence="1">The sequence shown here is derived from an EMBL/GenBank/DDBJ whole genome shotgun (WGS) entry which is preliminary data.</text>
</comment>
<evidence type="ECO:0000313" key="1">
    <source>
        <dbReference type="EMBL" id="MBU2690384.1"/>
    </source>
</evidence>
<accession>A0A948W5G5</accession>
<name>A0A948W5G5_UNCEI</name>
<sequence>MPRRIKLEGEELEILREALRYMERRIFDPEDSRILHEMADALEDAILDRKGLHPLEMELTDDRLGLISKVLLTYADHLNHPGADISNRRICRQIGEMVDRWLPVDKKWGGLFAPLKKIVSRFLR</sequence>
<reference evidence="1" key="1">
    <citation type="submission" date="2021-05" db="EMBL/GenBank/DDBJ databases">
        <title>Energy efficiency and biological interactions define the core microbiome of deep oligotrophic groundwater.</title>
        <authorList>
            <person name="Mehrshad M."/>
            <person name="Lopez-Fernandez M."/>
            <person name="Bell E."/>
            <person name="Bernier-Latmani R."/>
            <person name="Bertilsson S."/>
            <person name="Dopson M."/>
        </authorList>
    </citation>
    <scope>NUCLEOTIDE SEQUENCE</scope>
    <source>
        <strain evidence="1">Modern_marine.mb.64</strain>
    </source>
</reference>
<dbReference type="Proteomes" id="UP000777784">
    <property type="component" value="Unassembled WGS sequence"/>
</dbReference>
<evidence type="ECO:0000313" key="2">
    <source>
        <dbReference type="Proteomes" id="UP000777784"/>
    </source>
</evidence>
<dbReference type="AlphaFoldDB" id="A0A948W5G5"/>